<reference evidence="1" key="1">
    <citation type="submission" date="2021-06" db="EMBL/GenBank/DDBJ databases">
        <authorList>
            <person name="Kallberg Y."/>
            <person name="Tangrot J."/>
            <person name="Rosling A."/>
        </authorList>
    </citation>
    <scope>NUCLEOTIDE SEQUENCE</scope>
    <source>
        <strain evidence="1">MA453B</strain>
    </source>
</reference>
<comment type="caution">
    <text evidence="1">The sequence shown here is derived from an EMBL/GenBank/DDBJ whole genome shotgun (WGS) entry which is preliminary data.</text>
</comment>
<organism evidence="1 2">
    <name type="scientific">Dentiscutata erythropus</name>
    <dbReference type="NCBI Taxonomy" id="1348616"/>
    <lineage>
        <taxon>Eukaryota</taxon>
        <taxon>Fungi</taxon>
        <taxon>Fungi incertae sedis</taxon>
        <taxon>Mucoromycota</taxon>
        <taxon>Glomeromycotina</taxon>
        <taxon>Glomeromycetes</taxon>
        <taxon>Diversisporales</taxon>
        <taxon>Gigasporaceae</taxon>
        <taxon>Dentiscutata</taxon>
    </lineage>
</organism>
<sequence length="72" mass="8340">MSLQENIDDVIEKNHEMQGSLLALRKEIAEFQPECKLCDNITAQFEKIKSVIKIKKNQNLYDAIMSMKKKAI</sequence>
<evidence type="ECO:0000313" key="1">
    <source>
        <dbReference type="EMBL" id="CAG8749152.1"/>
    </source>
</evidence>
<dbReference type="EMBL" id="CAJVPY010014947">
    <property type="protein sequence ID" value="CAG8749152.1"/>
    <property type="molecule type" value="Genomic_DNA"/>
</dbReference>
<accession>A0A9N9IUQ4</accession>
<protein>
    <submittedName>
        <fullName evidence="1">8911_t:CDS:1</fullName>
    </submittedName>
</protein>
<proteinExistence type="predicted"/>
<gene>
    <name evidence="1" type="ORF">DERYTH_LOCUS16722</name>
</gene>
<evidence type="ECO:0000313" key="2">
    <source>
        <dbReference type="Proteomes" id="UP000789405"/>
    </source>
</evidence>
<keyword evidence="2" id="KW-1185">Reference proteome</keyword>
<name>A0A9N9IUQ4_9GLOM</name>
<dbReference type="Proteomes" id="UP000789405">
    <property type="component" value="Unassembled WGS sequence"/>
</dbReference>
<dbReference type="AlphaFoldDB" id="A0A9N9IUQ4"/>